<evidence type="ECO:0000256" key="6">
    <source>
        <dbReference type="ARBA" id="ARBA00023136"/>
    </source>
</evidence>
<keyword evidence="11" id="KW-1185">Reference proteome</keyword>
<feature type="domain" description="Phospholipid/glycerol acyltransferase" evidence="9">
    <location>
        <begin position="86"/>
        <end position="197"/>
    </location>
</feature>
<proteinExistence type="predicted"/>
<evidence type="ECO:0000256" key="5">
    <source>
        <dbReference type="ARBA" id="ARBA00023098"/>
    </source>
</evidence>
<keyword evidence="3 8" id="KW-0812">Transmembrane</keyword>
<dbReference type="Pfam" id="PF01553">
    <property type="entry name" value="Acyltransferase"/>
    <property type="match status" value="1"/>
</dbReference>
<keyword evidence="6 8" id="KW-0472">Membrane</keyword>
<protein>
    <submittedName>
        <fullName evidence="10">Lyso-ornithine lipid acyltransferase</fullName>
    </submittedName>
</protein>
<evidence type="ECO:0000256" key="8">
    <source>
        <dbReference type="SAM" id="Phobius"/>
    </source>
</evidence>
<evidence type="ECO:0000256" key="1">
    <source>
        <dbReference type="ARBA" id="ARBA00004370"/>
    </source>
</evidence>
<evidence type="ECO:0000313" key="11">
    <source>
        <dbReference type="Proteomes" id="UP000256774"/>
    </source>
</evidence>
<evidence type="ECO:0000313" key="10">
    <source>
        <dbReference type="EMBL" id="REH37592.1"/>
    </source>
</evidence>
<dbReference type="GO" id="GO:0006629">
    <property type="term" value="P:lipid metabolic process"/>
    <property type="evidence" value="ECO:0007669"/>
    <property type="project" value="UniProtKB-KW"/>
</dbReference>
<keyword evidence="2 10" id="KW-0808">Transferase</keyword>
<comment type="caution">
    <text evidence="10">The sequence shown here is derived from an EMBL/GenBank/DDBJ whole genome shotgun (WGS) entry which is preliminary data.</text>
</comment>
<keyword evidence="5" id="KW-0443">Lipid metabolism</keyword>
<dbReference type="EMBL" id="QUNR01000003">
    <property type="protein sequence ID" value="REH37592.1"/>
    <property type="molecule type" value="Genomic_DNA"/>
</dbReference>
<dbReference type="GO" id="GO:0016746">
    <property type="term" value="F:acyltransferase activity"/>
    <property type="evidence" value="ECO:0007669"/>
    <property type="project" value="UniProtKB-KW"/>
</dbReference>
<name>A0A3E0H555_9GAMM</name>
<accession>A0A3E0H555</accession>
<feature type="transmembrane region" description="Helical" evidence="8">
    <location>
        <begin position="24"/>
        <end position="49"/>
    </location>
</feature>
<dbReference type="PANTHER" id="PTHR23063">
    <property type="entry name" value="PHOSPHOLIPID ACYLTRANSFERASE"/>
    <property type="match status" value="1"/>
</dbReference>
<gene>
    <name evidence="10" type="ORF">DFR26_1367</name>
</gene>
<keyword evidence="7 10" id="KW-0012">Acyltransferase</keyword>
<evidence type="ECO:0000259" key="9">
    <source>
        <dbReference type="SMART" id="SM00563"/>
    </source>
</evidence>
<evidence type="ECO:0000256" key="7">
    <source>
        <dbReference type="ARBA" id="ARBA00023315"/>
    </source>
</evidence>
<dbReference type="SMART" id="SM00563">
    <property type="entry name" value="PlsC"/>
    <property type="match status" value="1"/>
</dbReference>
<dbReference type="InterPro" id="IPR002123">
    <property type="entry name" value="Plipid/glycerol_acylTrfase"/>
</dbReference>
<evidence type="ECO:0000256" key="4">
    <source>
        <dbReference type="ARBA" id="ARBA00022989"/>
    </source>
</evidence>
<sequence>MSRTPRSKREHPAVMQNPDLSLRLIWRLLRIGAHLISGCLTALLTGMFFMRPKAWHRPIVRWWLSGLASRLNLEVSVQGAPVDGVSLWVSNHVSWMDIPVLGGISPVDFLSKAEVAKWPLIGRLAQASGTLFIQRGSGDVVRVQQTMKSALNAHRSVLFFPEATTTDGHRVQRFFPQLFAVASDTDCRVQPVIICYRQGQQLHPLAPFIGDDDLVPHLLNVLAGERIRVDVKFLPVQAVAGRDARALSLACEMAMAEALIALHGDADIPSRVGLPAVRSA</sequence>
<dbReference type="Proteomes" id="UP000256774">
    <property type="component" value="Unassembled WGS sequence"/>
</dbReference>
<dbReference type="GO" id="GO:0016020">
    <property type="term" value="C:membrane"/>
    <property type="evidence" value="ECO:0007669"/>
    <property type="project" value="UniProtKB-SubCell"/>
</dbReference>
<dbReference type="RefSeq" id="WP_147300276.1">
    <property type="nucleotide sequence ID" value="NZ_QUNR01000003.1"/>
</dbReference>
<comment type="subcellular location">
    <subcellularLocation>
        <location evidence="1">Membrane</location>
    </subcellularLocation>
</comment>
<dbReference type="OrthoDB" id="9806880at2"/>
<evidence type="ECO:0000256" key="3">
    <source>
        <dbReference type="ARBA" id="ARBA00022692"/>
    </source>
</evidence>
<dbReference type="SUPFAM" id="SSF69593">
    <property type="entry name" value="Glycerol-3-phosphate (1)-acyltransferase"/>
    <property type="match status" value="1"/>
</dbReference>
<dbReference type="AlphaFoldDB" id="A0A3E0H555"/>
<organism evidence="10 11">
    <name type="scientific">Paraperlucidibaca baekdonensis</name>
    <dbReference type="NCBI Taxonomy" id="748120"/>
    <lineage>
        <taxon>Bacteria</taxon>
        <taxon>Pseudomonadati</taxon>
        <taxon>Pseudomonadota</taxon>
        <taxon>Gammaproteobacteria</taxon>
        <taxon>Moraxellales</taxon>
        <taxon>Moraxellaceae</taxon>
        <taxon>Paraperlucidibaca</taxon>
    </lineage>
</organism>
<reference evidence="10 11" key="1">
    <citation type="submission" date="2018-08" db="EMBL/GenBank/DDBJ databases">
        <title>Genomic Encyclopedia of Type Strains, Phase IV (KMG-IV): sequencing the most valuable type-strain genomes for metagenomic binning, comparative biology and taxonomic classification.</title>
        <authorList>
            <person name="Goeker M."/>
        </authorList>
    </citation>
    <scope>NUCLEOTIDE SEQUENCE [LARGE SCALE GENOMIC DNA]</scope>
    <source>
        <strain evidence="10 11">DSM 26022</strain>
    </source>
</reference>
<keyword evidence="4 8" id="KW-1133">Transmembrane helix</keyword>
<evidence type="ECO:0000256" key="2">
    <source>
        <dbReference type="ARBA" id="ARBA00022679"/>
    </source>
</evidence>
<dbReference type="PANTHER" id="PTHR23063:SF52">
    <property type="entry name" value="LYSOPHOSPHATIDYLCHOLINE ACYLTRANSFERASE"/>
    <property type="match status" value="1"/>
</dbReference>
<dbReference type="CDD" id="cd07989">
    <property type="entry name" value="LPLAT_AGPAT-like"/>
    <property type="match status" value="1"/>
</dbReference>